<evidence type="ECO:0000256" key="3">
    <source>
        <dbReference type="SAM" id="MobiDB-lite"/>
    </source>
</evidence>
<dbReference type="InParanoid" id="H0Y0N9"/>
<dbReference type="GO" id="GO:0005634">
    <property type="term" value="C:nucleus"/>
    <property type="evidence" value="ECO:0007669"/>
    <property type="project" value="UniProtKB-SubCell"/>
</dbReference>
<evidence type="ECO:0000313" key="4">
    <source>
        <dbReference type="Ensembl" id="ENSOGAP00000021932.1"/>
    </source>
</evidence>
<evidence type="ECO:0000256" key="1">
    <source>
        <dbReference type="ARBA" id="ARBA00004123"/>
    </source>
</evidence>
<dbReference type="InterPro" id="IPR016197">
    <property type="entry name" value="Chromo-like_dom_sf"/>
</dbReference>
<reference evidence="5" key="1">
    <citation type="submission" date="2011-03" db="EMBL/GenBank/DDBJ databases">
        <title>Version 3 of the genome sequence of Otolemur garnettii (Bushbaby).</title>
        <authorList>
            <consortium name="The Broad Institute Genome Sequencing Platform"/>
            <person name="Di Palma F."/>
            <person name="Johnson J."/>
            <person name="Lander E.S."/>
            <person name="Lindblad-Toh K."/>
            <person name="Jaffe D.B."/>
            <person name="Gnerre S."/>
            <person name="MacCallum I."/>
            <person name="Przybylski D."/>
            <person name="Ribeiro F.J."/>
            <person name="Burton J.N."/>
            <person name="Walker B.J."/>
            <person name="Sharpe T."/>
            <person name="Hall G."/>
        </authorList>
    </citation>
    <scope>NUCLEOTIDE SEQUENCE [LARGE SCALE GENOMIC DNA]</scope>
</reference>
<dbReference type="EMBL" id="AAQR03102326">
    <property type="status" value="NOT_ANNOTATED_CDS"/>
    <property type="molecule type" value="Genomic_DNA"/>
</dbReference>
<evidence type="ECO:0008006" key="6">
    <source>
        <dbReference type="Google" id="ProtNLM"/>
    </source>
</evidence>
<feature type="region of interest" description="Disordered" evidence="3">
    <location>
        <begin position="62"/>
        <end position="118"/>
    </location>
</feature>
<dbReference type="AlphaFoldDB" id="H0Y0N9"/>
<feature type="region of interest" description="Disordered" evidence="3">
    <location>
        <begin position="1"/>
        <end position="31"/>
    </location>
</feature>
<proteinExistence type="predicted"/>
<dbReference type="eggNOG" id="KOG1911">
    <property type="taxonomic scope" value="Eukaryota"/>
</dbReference>
<keyword evidence="5" id="KW-1185">Reference proteome</keyword>
<accession>H0Y0N9</accession>
<comment type="subcellular location">
    <subcellularLocation>
        <location evidence="1">Nucleus</location>
    </subcellularLocation>
</comment>
<protein>
    <recommendedName>
        <fullName evidence="6">Chromo domain-containing protein</fullName>
    </recommendedName>
</protein>
<dbReference type="Proteomes" id="UP000005225">
    <property type="component" value="Unassembled WGS sequence"/>
</dbReference>
<dbReference type="HOGENOM" id="CLU_045874_1_0_1"/>
<name>H0Y0N9_OTOGA</name>
<feature type="compositionally biased region" description="Basic and acidic residues" evidence="3">
    <location>
        <begin position="66"/>
        <end position="86"/>
    </location>
</feature>
<dbReference type="GeneTree" id="ENSGT00940000153305"/>
<reference evidence="4" key="2">
    <citation type="submission" date="2025-08" db="UniProtKB">
        <authorList>
            <consortium name="Ensembl"/>
        </authorList>
    </citation>
    <scope>IDENTIFICATION</scope>
</reference>
<dbReference type="STRING" id="30611.ENSOGAP00000021932"/>
<organism evidence="4 5">
    <name type="scientific">Otolemur garnettii</name>
    <name type="common">Small-eared galago</name>
    <name type="synonym">Garnett's greater bushbaby</name>
    <dbReference type="NCBI Taxonomy" id="30611"/>
    <lineage>
        <taxon>Eukaryota</taxon>
        <taxon>Metazoa</taxon>
        <taxon>Chordata</taxon>
        <taxon>Craniata</taxon>
        <taxon>Vertebrata</taxon>
        <taxon>Euteleostomi</taxon>
        <taxon>Mammalia</taxon>
        <taxon>Eutheria</taxon>
        <taxon>Euarchontoglires</taxon>
        <taxon>Primates</taxon>
        <taxon>Strepsirrhini</taxon>
        <taxon>Lorisiformes</taxon>
        <taxon>Galagidae</taxon>
        <taxon>Otolemur</taxon>
    </lineage>
</organism>
<sequence>MASNKSALEKVGKKQNGKGKKVEEAEAEKKVLDQHIVNGKVEYFLKWKGSIDEPELNETLLNSLKAGKEKDGSKGKSLPDNESHDSKSKKKRGAADKPRGFARGLDPERIIGVPDSSG</sequence>
<evidence type="ECO:0000256" key="2">
    <source>
        <dbReference type="ARBA" id="ARBA00023242"/>
    </source>
</evidence>
<dbReference type="PANTHER" id="PTHR22812">
    <property type="entry name" value="CHROMOBOX PROTEIN"/>
    <property type="match status" value="1"/>
</dbReference>
<dbReference type="InterPro" id="IPR051219">
    <property type="entry name" value="Heterochromatin_chromo-domain"/>
</dbReference>
<keyword evidence="2" id="KW-0539">Nucleus</keyword>
<feature type="compositionally biased region" description="Basic and acidic residues" evidence="3">
    <location>
        <begin position="93"/>
        <end position="109"/>
    </location>
</feature>
<evidence type="ECO:0000313" key="5">
    <source>
        <dbReference type="Proteomes" id="UP000005225"/>
    </source>
</evidence>
<dbReference type="SUPFAM" id="SSF54160">
    <property type="entry name" value="Chromo domain-like"/>
    <property type="match status" value="1"/>
</dbReference>
<feature type="compositionally biased region" description="Basic and acidic residues" evidence="3">
    <location>
        <begin position="20"/>
        <end position="31"/>
    </location>
</feature>
<reference evidence="4" key="3">
    <citation type="submission" date="2025-09" db="UniProtKB">
        <authorList>
            <consortium name="Ensembl"/>
        </authorList>
    </citation>
    <scope>IDENTIFICATION</scope>
</reference>
<dbReference type="Gene3D" id="2.40.50.40">
    <property type="match status" value="2"/>
</dbReference>
<dbReference type="Ensembl" id="ENSOGAT00000033289.1">
    <property type="protein sequence ID" value="ENSOGAP00000021932.1"/>
    <property type="gene ID" value="ENSOGAG00000025404.1"/>
</dbReference>